<keyword evidence="3" id="KW-1185">Reference proteome</keyword>
<dbReference type="EMBL" id="VCKX01000158">
    <property type="protein sequence ID" value="TMR27820.1"/>
    <property type="molecule type" value="Genomic_DNA"/>
</dbReference>
<name>A0A5S4GNA1_9ACTN</name>
<dbReference type="PROSITE" id="PS51257">
    <property type="entry name" value="PROKAR_LIPOPROTEIN"/>
    <property type="match status" value="1"/>
</dbReference>
<dbReference type="InterPro" id="IPR041183">
    <property type="entry name" value="Cyclophilin-like"/>
</dbReference>
<proteinExistence type="predicted"/>
<sequence length="166" mass="17108">MTVAVRPRRLAALLLTIALVAVVAGCSLPAYPHLAGPLSPSGTPVVLRLGGQAVTATLTGTPPSRQFAAMLPLTVQLTDAWGQAKAGPLPRSLAVGGGTPVHDPTRGEIYYWPSNGVIAVYYDDLGQTVPDPGLIRLGVVKTGLDRLAEAGRRVTVRIEPAAATGS</sequence>
<evidence type="ECO:0000313" key="3">
    <source>
        <dbReference type="Proteomes" id="UP000306628"/>
    </source>
</evidence>
<dbReference type="AlphaFoldDB" id="A0A5S4GNA1"/>
<dbReference type="Proteomes" id="UP000306628">
    <property type="component" value="Unassembled WGS sequence"/>
</dbReference>
<feature type="domain" description="Cyclophilin-like" evidence="1">
    <location>
        <begin position="48"/>
        <end position="159"/>
    </location>
</feature>
<dbReference type="Pfam" id="PF18050">
    <property type="entry name" value="Cyclophil_like2"/>
    <property type="match status" value="1"/>
</dbReference>
<protein>
    <recommendedName>
        <fullName evidence="1">Cyclophilin-like domain-containing protein</fullName>
    </recommendedName>
</protein>
<gene>
    <name evidence="2" type="ORF">ETD85_37940</name>
</gene>
<dbReference type="RefSeq" id="WP_138694657.1">
    <property type="nucleotide sequence ID" value="NZ_JBHSAZ010000055.1"/>
</dbReference>
<dbReference type="Gene3D" id="2.40.100.20">
    <property type="match status" value="1"/>
</dbReference>
<evidence type="ECO:0000259" key="1">
    <source>
        <dbReference type="Pfam" id="PF18050"/>
    </source>
</evidence>
<comment type="caution">
    <text evidence="2">The sequence shown here is derived from an EMBL/GenBank/DDBJ whole genome shotgun (WGS) entry which is preliminary data.</text>
</comment>
<organism evidence="2 3">
    <name type="scientific">Nonomuraea zeae</name>
    <dbReference type="NCBI Taxonomy" id="1642303"/>
    <lineage>
        <taxon>Bacteria</taxon>
        <taxon>Bacillati</taxon>
        <taxon>Actinomycetota</taxon>
        <taxon>Actinomycetes</taxon>
        <taxon>Streptosporangiales</taxon>
        <taxon>Streptosporangiaceae</taxon>
        <taxon>Nonomuraea</taxon>
    </lineage>
</organism>
<dbReference type="OrthoDB" id="5298378at2"/>
<reference evidence="2 3" key="1">
    <citation type="submission" date="2019-05" db="EMBL/GenBank/DDBJ databases">
        <title>Draft genome sequence of Nonomuraea zeae DSM 100528.</title>
        <authorList>
            <person name="Saricaoglu S."/>
            <person name="Isik K."/>
        </authorList>
    </citation>
    <scope>NUCLEOTIDE SEQUENCE [LARGE SCALE GENOMIC DNA]</scope>
    <source>
        <strain evidence="2 3">DSM 100528</strain>
    </source>
</reference>
<evidence type="ECO:0000313" key="2">
    <source>
        <dbReference type="EMBL" id="TMR27820.1"/>
    </source>
</evidence>
<dbReference type="SUPFAM" id="SSF50891">
    <property type="entry name" value="Cyclophilin-like"/>
    <property type="match status" value="1"/>
</dbReference>
<accession>A0A5S4GNA1</accession>
<dbReference type="InterPro" id="IPR029000">
    <property type="entry name" value="Cyclophilin-like_dom_sf"/>
</dbReference>